<dbReference type="GO" id="GO:0071586">
    <property type="term" value="P:CAAX-box protein processing"/>
    <property type="evidence" value="ECO:0007669"/>
    <property type="project" value="InterPro"/>
</dbReference>
<accession>A0A0K6H0X3</accession>
<feature type="transmembrane region" description="Helical" evidence="14">
    <location>
        <begin position="68"/>
        <end position="90"/>
    </location>
</feature>
<evidence type="ECO:0000256" key="4">
    <source>
        <dbReference type="ARBA" id="ARBA00022723"/>
    </source>
</evidence>
<comment type="similarity">
    <text evidence="13">Belongs to the peptidase M48 family.</text>
</comment>
<evidence type="ECO:0000256" key="13">
    <source>
        <dbReference type="RuleBase" id="RU003983"/>
    </source>
</evidence>
<feature type="transmembrane region" description="Helical" evidence="14">
    <location>
        <begin position="326"/>
        <end position="346"/>
    </location>
</feature>
<evidence type="ECO:0000256" key="11">
    <source>
        <dbReference type="PIRSR" id="PIRSR627057-1"/>
    </source>
</evidence>
<evidence type="ECO:0000256" key="6">
    <source>
        <dbReference type="ARBA" id="ARBA00022824"/>
    </source>
</evidence>
<evidence type="ECO:0000256" key="12">
    <source>
        <dbReference type="PIRSR" id="PIRSR627057-2"/>
    </source>
</evidence>
<dbReference type="PANTHER" id="PTHR10120">
    <property type="entry name" value="CAAX PRENYL PROTEASE 1"/>
    <property type="match status" value="1"/>
</dbReference>
<keyword evidence="6" id="KW-0256">Endoplasmic reticulum</keyword>
<feature type="binding site" evidence="12">
    <location>
        <position position="355"/>
    </location>
    <ligand>
        <name>Zn(2+)</name>
        <dbReference type="ChEBI" id="CHEBI:29105"/>
        <note>catalytic</note>
    </ligand>
</feature>
<evidence type="ECO:0000256" key="3">
    <source>
        <dbReference type="ARBA" id="ARBA00022692"/>
    </source>
</evidence>
<keyword evidence="9 13" id="KW-0482">Metalloprotease</keyword>
<organism evidence="17 18">
    <name type="scientific">Gulbenkiania indica</name>
    <dbReference type="NCBI Taxonomy" id="375574"/>
    <lineage>
        <taxon>Bacteria</taxon>
        <taxon>Pseudomonadati</taxon>
        <taxon>Pseudomonadota</taxon>
        <taxon>Betaproteobacteria</taxon>
        <taxon>Neisseriales</taxon>
        <taxon>Chromobacteriaceae</taxon>
        <taxon>Gulbenkiania</taxon>
    </lineage>
</organism>
<evidence type="ECO:0000256" key="2">
    <source>
        <dbReference type="ARBA" id="ARBA00022670"/>
    </source>
</evidence>
<comment type="subcellular location">
    <subcellularLocation>
        <location evidence="1">Endoplasmic reticulum membrane</location>
        <topology evidence="1">Multi-pass membrane protein</topology>
    </subcellularLocation>
</comment>
<dbReference type="GO" id="GO:0004222">
    <property type="term" value="F:metalloendopeptidase activity"/>
    <property type="evidence" value="ECO:0007669"/>
    <property type="project" value="InterPro"/>
</dbReference>
<dbReference type="RefSeq" id="WP_055434118.1">
    <property type="nucleotide sequence ID" value="NZ_CYHA01000004.1"/>
</dbReference>
<keyword evidence="2 13" id="KW-0645">Protease</keyword>
<keyword evidence="4 12" id="KW-0479">Metal-binding</keyword>
<feature type="transmembrane region" description="Helical" evidence="14">
    <location>
        <begin position="6"/>
        <end position="24"/>
    </location>
</feature>
<evidence type="ECO:0000313" key="18">
    <source>
        <dbReference type="Proteomes" id="UP000243535"/>
    </source>
</evidence>
<evidence type="ECO:0000256" key="1">
    <source>
        <dbReference type="ARBA" id="ARBA00004477"/>
    </source>
</evidence>
<feature type="active site" description="Proton donor" evidence="11">
    <location>
        <position position="359"/>
    </location>
</feature>
<proteinExistence type="inferred from homology"/>
<keyword evidence="7 12" id="KW-0862">Zinc</keyword>
<comment type="cofactor">
    <cofactor evidence="12 13">
        <name>Zn(2+)</name>
        <dbReference type="ChEBI" id="CHEBI:29105"/>
    </cofactor>
    <text evidence="12 13">Binds 1 zinc ion per subunit.</text>
</comment>
<feature type="transmembrane region" description="Helical" evidence="14">
    <location>
        <begin position="292"/>
        <end position="314"/>
    </location>
</feature>
<evidence type="ECO:0000256" key="14">
    <source>
        <dbReference type="SAM" id="Phobius"/>
    </source>
</evidence>
<reference evidence="18" key="1">
    <citation type="submission" date="2015-08" db="EMBL/GenBank/DDBJ databases">
        <authorList>
            <person name="Varghese N."/>
        </authorList>
    </citation>
    <scope>NUCLEOTIDE SEQUENCE [LARGE SCALE GENOMIC DNA]</scope>
    <source>
        <strain evidence="18">DSM 17901</strain>
    </source>
</reference>
<evidence type="ECO:0000256" key="7">
    <source>
        <dbReference type="ARBA" id="ARBA00022833"/>
    </source>
</evidence>
<feature type="transmembrane region" description="Helical" evidence="14">
    <location>
        <begin position="102"/>
        <end position="128"/>
    </location>
</feature>
<dbReference type="Proteomes" id="UP000243535">
    <property type="component" value="Unassembled WGS sequence"/>
</dbReference>
<evidence type="ECO:0000256" key="5">
    <source>
        <dbReference type="ARBA" id="ARBA00022801"/>
    </source>
</evidence>
<dbReference type="Gene3D" id="3.30.2010.10">
    <property type="entry name" value="Metalloproteases ('zincins'), catalytic domain"/>
    <property type="match status" value="1"/>
</dbReference>
<keyword evidence="10 14" id="KW-0472">Membrane</keyword>
<dbReference type="AlphaFoldDB" id="A0A0K6H0X3"/>
<keyword evidence="3 14" id="KW-0812">Transmembrane</keyword>
<keyword evidence="18" id="KW-1185">Reference proteome</keyword>
<dbReference type="InterPro" id="IPR001915">
    <property type="entry name" value="Peptidase_M48"/>
</dbReference>
<feature type="transmembrane region" description="Helical" evidence="14">
    <location>
        <begin position="174"/>
        <end position="194"/>
    </location>
</feature>
<dbReference type="CDD" id="cd07343">
    <property type="entry name" value="M48A_Zmpste24p_like"/>
    <property type="match status" value="1"/>
</dbReference>
<evidence type="ECO:0000256" key="10">
    <source>
        <dbReference type="ARBA" id="ARBA00023136"/>
    </source>
</evidence>
<gene>
    <name evidence="17" type="ORF">Ga0061063_2140</name>
</gene>
<feature type="binding site" evidence="12">
    <location>
        <position position="277"/>
    </location>
    <ligand>
        <name>Zn(2+)</name>
        <dbReference type="ChEBI" id="CHEBI:29105"/>
        <note>catalytic</note>
    </ligand>
</feature>
<dbReference type="FunFam" id="3.30.2010.10:FF:000002">
    <property type="entry name" value="CAAX prenyl protease"/>
    <property type="match status" value="1"/>
</dbReference>
<dbReference type="STRING" id="375574.GCA_001418035_01928"/>
<feature type="domain" description="CAAX prenyl protease 1 N-terminal" evidence="16">
    <location>
        <begin position="27"/>
        <end position="204"/>
    </location>
</feature>
<feature type="active site" evidence="11">
    <location>
        <position position="278"/>
    </location>
</feature>
<feature type="domain" description="Peptidase M48" evidence="15">
    <location>
        <begin position="208"/>
        <end position="411"/>
    </location>
</feature>
<protein>
    <submittedName>
        <fullName evidence="17">Zn-dependent protease with chaperone function</fullName>
    </submittedName>
</protein>
<dbReference type="EMBL" id="CYHA01000004">
    <property type="protein sequence ID" value="CUA84617.1"/>
    <property type="molecule type" value="Genomic_DNA"/>
</dbReference>
<dbReference type="OrthoDB" id="9781930at2"/>
<dbReference type="Pfam" id="PF16491">
    <property type="entry name" value="Peptidase_M48_N"/>
    <property type="match status" value="1"/>
</dbReference>
<evidence type="ECO:0000259" key="16">
    <source>
        <dbReference type="Pfam" id="PF16491"/>
    </source>
</evidence>
<evidence type="ECO:0000256" key="9">
    <source>
        <dbReference type="ARBA" id="ARBA00023049"/>
    </source>
</evidence>
<dbReference type="GO" id="GO:0046872">
    <property type="term" value="F:metal ion binding"/>
    <property type="evidence" value="ECO:0007669"/>
    <property type="project" value="UniProtKB-KW"/>
</dbReference>
<evidence type="ECO:0000313" key="17">
    <source>
        <dbReference type="EMBL" id="CUA84617.1"/>
    </source>
</evidence>
<feature type="binding site" evidence="12">
    <location>
        <position position="281"/>
    </location>
    <ligand>
        <name>Zn(2+)</name>
        <dbReference type="ChEBI" id="CHEBI:29105"/>
        <note>catalytic</note>
    </ligand>
</feature>
<sequence length="414" mass="45543">MNPFTYAFIGALIFTLALRWMLSVRHLRHVARHRDAVPEAFAGTISLAAHQKAADYTTAKTRLGLFQALADTVLVAVLTLGGGLDALQWLSANLAGGELSRGILLIALVAGVSMLVSLPFGLYTTFGIERRFGFNRMTFRLWLADAIKGLLLGALIGLPLAGVILFLMQASGSLWWLYAWLVWSGFSLLMLVLYPTFIAPLFNRFTPLAQGALRARIEALLARTGFASNGIFVMDGSRRSSHGNAYFTGMGRAKRIVFFDTLLKELDDEEIEAVLAHELGHFRRRHITQRMIFSFALTLGFLYLLGQLLDQAWFYAGLGVSQPGTAVALVLFTLVMPVFTFVFTPLSSLLSRRHEYEADAFAATEARADALVSALVKLYRDNASTLTPDPMHSAFYDSHPPAALRIGHLKGLNA</sequence>
<dbReference type="Pfam" id="PF01435">
    <property type="entry name" value="Peptidase_M48"/>
    <property type="match status" value="1"/>
</dbReference>
<keyword evidence="8 14" id="KW-1133">Transmembrane helix</keyword>
<dbReference type="InterPro" id="IPR032456">
    <property type="entry name" value="Peptidase_M48_N"/>
</dbReference>
<name>A0A0K6H0X3_9NEIS</name>
<evidence type="ECO:0000256" key="8">
    <source>
        <dbReference type="ARBA" id="ARBA00022989"/>
    </source>
</evidence>
<keyword evidence="5 13" id="KW-0378">Hydrolase</keyword>
<feature type="transmembrane region" description="Helical" evidence="14">
    <location>
        <begin position="149"/>
        <end position="168"/>
    </location>
</feature>
<evidence type="ECO:0000259" key="15">
    <source>
        <dbReference type="Pfam" id="PF01435"/>
    </source>
</evidence>
<dbReference type="InterPro" id="IPR027057">
    <property type="entry name" value="CAXX_Prtase_1"/>
</dbReference>